<accession>A9RF34</accession>
<dbReference type="Gramene" id="Pp3c13_10510V3.2">
    <property type="protein sequence ID" value="Pp3c13_10510V3.2"/>
    <property type="gene ID" value="Pp3c13_10510"/>
</dbReference>
<dbReference type="Gramene" id="Pp3c13_10510V3.1">
    <property type="protein sequence ID" value="Pp3c13_10510V3.1"/>
    <property type="gene ID" value="Pp3c13_10510"/>
</dbReference>
<dbReference type="PaxDb" id="3218-PP1S5_397V6.1"/>
<evidence type="ECO:0000313" key="3">
    <source>
        <dbReference type="Proteomes" id="UP000006727"/>
    </source>
</evidence>
<dbReference type="RefSeq" id="XP_024392725.1">
    <property type="nucleotide sequence ID" value="XM_024536957.2"/>
</dbReference>
<dbReference type="AlphaFoldDB" id="A9RF34"/>
<organism evidence="1">
    <name type="scientific">Physcomitrium patens</name>
    <name type="common">Spreading-leaved earth moss</name>
    <name type="synonym">Physcomitrella patens</name>
    <dbReference type="NCBI Taxonomy" id="3218"/>
    <lineage>
        <taxon>Eukaryota</taxon>
        <taxon>Viridiplantae</taxon>
        <taxon>Streptophyta</taxon>
        <taxon>Embryophyta</taxon>
        <taxon>Bryophyta</taxon>
        <taxon>Bryophytina</taxon>
        <taxon>Bryopsida</taxon>
        <taxon>Funariidae</taxon>
        <taxon>Funariales</taxon>
        <taxon>Funariaceae</taxon>
        <taxon>Physcomitrium</taxon>
    </lineage>
</organism>
<evidence type="ECO:0000313" key="1">
    <source>
        <dbReference type="EMBL" id="PNR42363.1"/>
    </source>
</evidence>
<dbReference type="Proteomes" id="UP000006727">
    <property type="component" value="Chromosome 13"/>
</dbReference>
<sequence>MWASGQGPVPSMPQNLRVYANAYPQNQQVVPPSTLAALNPRGNPEVQNQLTSYTTYPPSLLQENMGNAVRLPQYMGGGMVLLDQNRLFEDRIWRESMLLSEYSMGEVVMVRCNKHKWLYGVIHKMSAHGVRIWISDAELLVNVPIALLPTHIIKLSANSEPQTFPQSQAMLTMATIDSDGCRRVRLQCVRPAHLSHRQLYRMKDCLVCVLCKTPLSPQTNIVNPWRCPHRVHSHCLQLHMQHSSNLVCPSNSCNTSHLMSPPTTTFSSRDWEQHEQWFDPQRAFGLRGQMTDVSNPNMLLSCPDCNQPTNANQMMMGMPIDQQLAYMELPHAYSHSEGEILQSGNIQNQMSGGPLHSFSGFTRLEAIEEGREGPPSLESVDLVMYYDEPGFSQFNSVNMPNQNWSDSKVIAVDRNTKSPSTSQRLWSEASLNTSVPSRVSPILNEQLKNNATGALEVVIRPAASVHVNHVNLTEYEEEEVATPNINNTLVAAIDNRAYSEEFGAGQTTESEFCRNSALSCAKDGDKNIETNSSNDIANRISSNTSAVCVNPFPEFLGVDESSETLNMDKVTIGATKGASTGQRSWRRAKELVLAGSTIDLQMEASSSVTDNAASPVYVNHFADFVKLAMAGASTAKDILASASASTPRNTYTDESSSPINDSPHLLPAAFISRSAALVSPASASMSPGPTAIKRAPGLFAGPPPWVSVTSTLGEGATSSAWITVIKDGKDTRNADSARWELNKVARDKEDEFG</sequence>
<dbReference type="EMBL" id="ABEU02000013">
    <property type="protein sequence ID" value="PNR42363.1"/>
    <property type="molecule type" value="Genomic_DNA"/>
</dbReference>
<dbReference type="EnsemblPlants" id="Pp3c13_10510V3.2">
    <property type="protein sequence ID" value="Pp3c13_10510V3.2"/>
    <property type="gene ID" value="Pp3c13_10510"/>
</dbReference>
<dbReference type="OrthoDB" id="1983783at2759"/>
<keyword evidence="3" id="KW-1185">Reference proteome</keyword>
<dbReference type="eggNOG" id="ENOG502STVY">
    <property type="taxonomic scope" value="Eukaryota"/>
</dbReference>
<protein>
    <submittedName>
        <fullName evidence="1 2">Uncharacterized protein</fullName>
    </submittedName>
</protein>
<reference evidence="1 3" key="1">
    <citation type="journal article" date="2008" name="Science">
        <title>The Physcomitrella genome reveals evolutionary insights into the conquest of land by plants.</title>
        <authorList>
            <person name="Rensing S."/>
            <person name="Lang D."/>
            <person name="Zimmer A."/>
            <person name="Terry A."/>
            <person name="Salamov A."/>
            <person name="Shapiro H."/>
            <person name="Nishiyama T."/>
            <person name="Perroud P.-F."/>
            <person name="Lindquist E."/>
            <person name="Kamisugi Y."/>
            <person name="Tanahashi T."/>
            <person name="Sakakibara K."/>
            <person name="Fujita T."/>
            <person name="Oishi K."/>
            <person name="Shin-I T."/>
            <person name="Kuroki Y."/>
            <person name="Toyoda A."/>
            <person name="Suzuki Y."/>
            <person name="Hashimoto A."/>
            <person name="Yamaguchi K."/>
            <person name="Sugano A."/>
            <person name="Kohara Y."/>
            <person name="Fujiyama A."/>
            <person name="Anterola A."/>
            <person name="Aoki S."/>
            <person name="Ashton N."/>
            <person name="Barbazuk W.B."/>
            <person name="Barker E."/>
            <person name="Bennetzen J."/>
            <person name="Bezanilla M."/>
            <person name="Blankenship R."/>
            <person name="Cho S.H."/>
            <person name="Dutcher S."/>
            <person name="Estelle M."/>
            <person name="Fawcett J.A."/>
            <person name="Gundlach H."/>
            <person name="Hanada K."/>
            <person name="Heyl A."/>
            <person name="Hicks K.A."/>
            <person name="Hugh J."/>
            <person name="Lohr M."/>
            <person name="Mayer K."/>
            <person name="Melkozernov A."/>
            <person name="Murata T."/>
            <person name="Nelson D."/>
            <person name="Pils B."/>
            <person name="Prigge M."/>
            <person name="Reiss B."/>
            <person name="Renner T."/>
            <person name="Rombauts S."/>
            <person name="Rushton P."/>
            <person name="Sanderfoot A."/>
            <person name="Schween G."/>
            <person name="Shiu S.-H."/>
            <person name="Stueber K."/>
            <person name="Theodoulou F.L."/>
            <person name="Tu H."/>
            <person name="Van de Peer Y."/>
            <person name="Verrier P.J."/>
            <person name="Waters E."/>
            <person name="Wood A."/>
            <person name="Yang L."/>
            <person name="Cove D."/>
            <person name="Cuming A."/>
            <person name="Hasebe M."/>
            <person name="Lucas S."/>
            <person name="Mishler D.B."/>
            <person name="Reski R."/>
            <person name="Grigoriev I."/>
            <person name="Quatrano R.S."/>
            <person name="Boore J.L."/>
        </authorList>
    </citation>
    <scope>NUCLEOTIDE SEQUENCE [LARGE SCALE GENOMIC DNA]</scope>
    <source>
        <strain evidence="2 3">cv. Gransden 2004</strain>
    </source>
</reference>
<dbReference type="HOGENOM" id="CLU_369804_0_0_1"/>
<dbReference type="Gramene" id="Pp3c13_10510V3.4">
    <property type="protein sequence ID" value="Pp3c13_10510V3.4"/>
    <property type="gene ID" value="Pp3c13_10510"/>
</dbReference>
<gene>
    <name evidence="2" type="primary">LOC112290570</name>
    <name evidence="1" type="ORF">PHYPA_017192</name>
</gene>
<dbReference type="EnsemblPlants" id="Pp3c13_10510V3.1">
    <property type="protein sequence ID" value="Pp3c13_10510V3.1"/>
    <property type="gene ID" value="Pp3c13_10510"/>
</dbReference>
<dbReference type="GeneID" id="112290570"/>
<name>A9RF34_PHYPA</name>
<reference evidence="1 3" key="2">
    <citation type="journal article" date="2018" name="Plant J.">
        <title>The Physcomitrella patens chromosome-scale assembly reveals moss genome structure and evolution.</title>
        <authorList>
            <person name="Lang D."/>
            <person name="Ullrich K.K."/>
            <person name="Murat F."/>
            <person name="Fuchs J."/>
            <person name="Jenkins J."/>
            <person name="Haas F.B."/>
            <person name="Piednoel M."/>
            <person name="Gundlach H."/>
            <person name="Van Bel M."/>
            <person name="Meyberg R."/>
            <person name="Vives C."/>
            <person name="Morata J."/>
            <person name="Symeonidi A."/>
            <person name="Hiss M."/>
            <person name="Muchero W."/>
            <person name="Kamisugi Y."/>
            <person name="Saleh O."/>
            <person name="Blanc G."/>
            <person name="Decker E.L."/>
            <person name="van Gessel N."/>
            <person name="Grimwood J."/>
            <person name="Hayes R.D."/>
            <person name="Graham S.W."/>
            <person name="Gunter L.E."/>
            <person name="McDaniel S.F."/>
            <person name="Hoernstein S.N.W."/>
            <person name="Larsson A."/>
            <person name="Li F.W."/>
            <person name="Perroud P.F."/>
            <person name="Phillips J."/>
            <person name="Ranjan P."/>
            <person name="Rokshar D.S."/>
            <person name="Rothfels C.J."/>
            <person name="Schneider L."/>
            <person name="Shu S."/>
            <person name="Stevenson D.W."/>
            <person name="Thummler F."/>
            <person name="Tillich M."/>
            <person name="Villarreal Aguilar J.C."/>
            <person name="Widiez T."/>
            <person name="Wong G.K."/>
            <person name="Wymore A."/>
            <person name="Zhang Y."/>
            <person name="Zimmer A.D."/>
            <person name="Quatrano R.S."/>
            <person name="Mayer K.F.X."/>
            <person name="Goodstein D."/>
            <person name="Casacuberta J.M."/>
            <person name="Vandepoele K."/>
            <person name="Reski R."/>
            <person name="Cuming A.C."/>
            <person name="Tuskan G.A."/>
            <person name="Maumus F."/>
            <person name="Salse J."/>
            <person name="Schmutz J."/>
            <person name="Rensing S.A."/>
        </authorList>
    </citation>
    <scope>NUCLEOTIDE SEQUENCE [LARGE SCALE GENOMIC DNA]</scope>
    <source>
        <strain evidence="2 3">cv. Gransden 2004</strain>
    </source>
</reference>
<dbReference type="EnsemblPlants" id="Pp3c13_10510V3.4">
    <property type="protein sequence ID" value="Pp3c13_10510V3.4"/>
    <property type="gene ID" value="Pp3c13_10510"/>
</dbReference>
<proteinExistence type="predicted"/>
<reference evidence="2" key="3">
    <citation type="submission" date="2020-12" db="UniProtKB">
        <authorList>
            <consortium name="EnsemblPlants"/>
        </authorList>
    </citation>
    <scope>IDENTIFICATION</scope>
</reference>
<evidence type="ECO:0000313" key="2">
    <source>
        <dbReference type="EnsemblPlants" id="Pp3c13_10510V3.1"/>
    </source>
</evidence>